<comment type="subcellular location">
    <subcellularLocation>
        <location evidence="1">Membrane</location>
        <topology evidence="1">Multi-pass membrane protein</topology>
    </subcellularLocation>
</comment>
<feature type="domain" description="Chitin-binding type-2" evidence="12">
    <location>
        <begin position="383"/>
        <end position="441"/>
    </location>
</feature>
<evidence type="ECO:0000256" key="1">
    <source>
        <dbReference type="ARBA" id="ARBA00004141"/>
    </source>
</evidence>
<dbReference type="PROSITE" id="PS01186">
    <property type="entry name" value="EGF_2"/>
    <property type="match status" value="1"/>
</dbReference>
<dbReference type="InterPro" id="IPR017452">
    <property type="entry name" value="GPCR_Rhodpsn_7TM"/>
</dbReference>
<protein>
    <submittedName>
        <fullName evidence="13">Uncharacterized protein</fullName>
    </submittedName>
</protein>
<accession>A0A813ZY83</accession>
<feature type="domain" description="Chitin-binding type-2" evidence="12">
    <location>
        <begin position="471"/>
        <end position="526"/>
    </location>
</feature>
<dbReference type="GO" id="GO:0005576">
    <property type="term" value="C:extracellular region"/>
    <property type="evidence" value="ECO:0007669"/>
    <property type="project" value="InterPro"/>
</dbReference>
<evidence type="ECO:0000256" key="2">
    <source>
        <dbReference type="ARBA" id="ARBA00022692"/>
    </source>
</evidence>
<dbReference type="AlphaFoldDB" id="A0A813ZY83"/>
<evidence type="ECO:0000256" key="8">
    <source>
        <dbReference type="PROSITE-ProRule" id="PRU00076"/>
    </source>
</evidence>
<dbReference type="Pfam" id="PF00001">
    <property type="entry name" value="7tm_1"/>
    <property type="match status" value="1"/>
</dbReference>
<keyword evidence="4" id="KW-0297">G-protein coupled receptor</keyword>
<dbReference type="InterPro" id="IPR002557">
    <property type="entry name" value="Chitin-bd_dom"/>
</dbReference>
<dbReference type="Proteomes" id="UP000663891">
    <property type="component" value="Unassembled WGS sequence"/>
</dbReference>
<evidence type="ECO:0000313" key="14">
    <source>
        <dbReference type="Proteomes" id="UP000663891"/>
    </source>
</evidence>
<reference evidence="13" key="1">
    <citation type="submission" date="2021-02" db="EMBL/GenBank/DDBJ databases">
        <authorList>
            <person name="Nowell W R."/>
        </authorList>
    </citation>
    <scope>NUCLEOTIDE SEQUENCE</scope>
</reference>
<dbReference type="SUPFAM" id="SSF57196">
    <property type="entry name" value="EGF/Laminin"/>
    <property type="match status" value="1"/>
</dbReference>
<dbReference type="Gene3D" id="2.170.140.10">
    <property type="entry name" value="Chitin binding domain"/>
    <property type="match status" value="2"/>
</dbReference>
<dbReference type="CDD" id="cd00054">
    <property type="entry name" value="EGF_CA"/>
    <property type="match status" value="1"/>
</dbReference>
<dbReference type="InterPro" id="IPR000742">
    <property type="entry name" value="EGF"/>
</dbReference>
<keyword evidence="7" id="KW-0807">Transducer</keyword>
<dbReference type="PROSITE" id="PS50262">
    <property type="entry name" value="G_PROTEIN_RECEP_F1_2"/>
    <property type="match status" value="1"/>
</dbReference>
<evidence type="ECO:0000256" key="4">
    <source>
        <dbReference type="ARBA" id="ARBA00023040"/>
    </source>
</evidence>
<evidence type="ECO:0000256" key="3">
    <source>
        <dbReference type="ARBA" id="ARBA00022989"/>
    </source>
</evidence>
<evidence type="ECO:0000259" key="10">
    <source>
        <dbReference type="PROSITE" id="PS50026"/>
    </source>
</evidence>
<feature type="transmembrane region" description="Helical" evidence="9">
    <location>
        <begin position="68"/>
        <end position="94"/>
    </location>
</feature>
<evidence type="ECO:0000313" key="13">
    <source>
        <dbReference type="EMBL" id="CAF0906475.1"/>
    </source>
</evidence>
<name>A0A813ZY83_9BILA</name>
<gene>
    <name evidence="13" type="ORF">VCS650_LOCUS9598</name>
</gene>
<dbReference type="PROSITE" id="PS50026">
    <property type="entry name" value="EGF_3"/>
    <property type="match status" value="1"/>
</dbReference>
<feature type="domain" description="G-protein coupled receptors family 1 profile" evidence="11">
    <location>
        <begin position="47"/>
        <end position="310"/>
    </location>
</feature>
<evidence type="ECO:0000256" key="9">
    <source>
        <dbReference type="SAM" id="Phobius"/>
    </source>
</evidence>
<comment type="caution">
    <text evidence="8">Lacks conserved residue(s) required for the propagation of feature annotation.</text>
</comment>
<comment type="caution">
    <text evidence="13">The sequence shown here is derived from an EMBL/GenBank/DDBJ whole genome shotgun (WGS) entry which is preliminary data.</text>
</comment>
<dbReference type="PANTHER" id="PTHR24243">
    <property type="entry name" value="G-PROTEIN COUPLED RECEPTOR"/>
    <property type="match status" value="1"/>
</dbReference>
<evidence type="ECO:0000259" key="12">
    <source>
        <dbReference type="PROSITE" id="PS50940"/>
    </source>
</evidence>
<dbReference type="Gene3D" id="1.20.1070.10">
    <property type="entry name" value="Rhodopsin 7-helix transmembrane proteins"/>
    <property type="match status" value="1"/>
</dbReference>
<keyword evidence="3 9" id="KW-1133">Transmembrane helix</keyword>
<keyword evidence="2 9" id="KW-0812">Transmembrane</keyword>
<evidence type="ECO:0000256" key="7">
    <source>
        <dbReference type="ARBA" id="ARBA00023224"/>
    </source>
</evidence>
<evidence type="ECO:0000259" key="11">
    <source>
        <dbReference type="PROSITE" id="PS50262"/>
    </source>
</evidence>
<dbReference type="GO" id="GO:0004930">
    <property type="term" value="F:G protein-coupled receptor activity"/>
    <property type="evidence" value="ECO:0007669"/>
    <property type="project" value="UniProtKB-KW"/>
</dbReference>
<dbReference type="PROSITE" id="PS50940">
    <property type="entry name" value="CHIT_BIND_II"/>
    <property type="match status" value="2"/>
</dbReference>
<dbReference type="EMBL" id="CAJNON010000067">
    <property type="protein sequence ID" value="CAF0906475.1"/>
    <property type="molecule type" value="Genomic_DNA"/>
</dbReference>
<organism evidence="13 14">
    <name type="scientific">Adineta steineri</name>
    <dbReference type="NCBI Taxonomy" id="433720"/>
    <lineage>
        <taxon>Eukaryota</taxon>
        <taxon>Metazoa</taxon>
        <taxon>Spiralia</taxon>
        <taxon>Gnathifera</taxon>
        <taxon>Rotifera</taxon>
        <taxon>Eurotatoria</taxon>
        <taxon>Bdelloidea</taxon>
        <taxon>Adinetida</taxon>
        <taxon>Adinetidae</taxon>
        <taxon>Adineta</taxon>
    </lineage>
</organism>
<dbReference type="PROSITE" id="PS00022">
    <property type="entry name" value="EGF_1"/>
    <property type="match status" value="1"/>
</dbReference>
<feature type="transmembrane region" description="Helical" evidence="9">
    <location>
        <begin position="147"/>
        <end position="171"/>
    </location>
</feature>
<evidence type="ECO:0000256" key="5">
    <source>
        <dbReference type="ARBA" id="ARBA00023136"/>
    </source>
</evidence>
<feature type="disulfide bond" evidence="8">
    <location>
        <begin position="628"/>
        <end position="637"/>
    </location>
</feature>
<dbReference type="GO" id="GO:0008061">
    <property type="term" value="F:chitin binding"/>
    <property type="evidence" value="ECO:0007669"/>
    <property type="project" value="InterPro"/>
</dbReference>
<dbReference type="Pfam" id="PF00008">
    <property type="entry name" value="EGF"/>
    <property type="match status" value="1"/>
</dbReference>
<feature type="transmembrane region" description="Helical" evidence="9">
    <location>
        <begin position="344"/>
        <end position="361"/>
    </location>
</feature>
<keyword evidence="6" id="KW-0675">Receptor</keyword>
<dbReference type="SUPFAM" id="SSF81321">
    <property type="entry name" value="Family A G protein-coupled receptor-like"/>
    <property type="match status" value="1"/>
</dbReference>
<dbReference type="PANTHER" id="PTHR24243:SF233">
    <property type="entry name" value="THYROTROPIN-RELEASING HORMONE RECEPTOR"/>
    <property type="match status" value="1"/>
</dbReference>
<keyword evidence="5 9" id="KW-0472">Membrane</keyword>
<feature type="transmembrane region" description="Helical" evidence="9">
    <location>
        <begin position="32"/>
        <end position="56"/>
    </location>
</feature>
<dbReference type="SUPFAM" id="SSF57625">
    <property type="entry name" value="Invertebrate chitin-binding proteins"/>
    <property type="match status" value="3"/>
</dbReference>
<evidence type="ECO:0000256" key="6">
    <source>
        <dbReference type="ARBA" id="ARBA00023170"/>
    </source>
</evidence>
<feature type="domain" description="EGF-like" evidence="10">
    <location>
        <begin position="597"/>
        <end position="638"/>
    </location>
</feature>
<dbReference type="Gene3D" id="2.10.25.10">
    <property type="entry name" value="Laminin"/>
    <property type="match status" value="1"/>
</dbReference>
<dbReference type="InterPro" id="IPR036508">
    <property type="entry name" value="Chitin-bd_dom_sf"/>
</dbReference>
<dbReference type="SMART" id="SM00494">
    <property type="entry name" value="ChtBD2"/>
    <property type="match status" value="3"/>
</dbReference>
<sequence length="781" mass="89462">MLLSIDNSTNLITPIAIEICKYHPYYLLSETIWRFGALLCVLLGMPGHIIVVTIMLNARNRKQPVCLYFATIAIFEFIFLIIVFWLWCSSLFLIRDPRDVLTCGTYYSLIIGSSNVSTLLLTAASIDRFVIVVYPSHYSTFVTRTKALIKILCIIIFVSLLIIQYHFSFYFSYSYHVCEYYSYAQLWHGKIWPLIRVSLLAFIPCIVICVCSMVILRNRFYRRPSTTSETTGTRHMRTASLLLVIYSIYYTLSVIPMNILQFFHSYFLNDNINITETSKIDCVKFAQWKMLMKFCLLLMAINYSNKFIVHYLISMQFRRDVWNLLSKCTCTSESIVTIIRKMRMVFFVVFIIIYIQVNTIFCESGFGTIFPIPLLTSNDDPNFQQCPVESGAYPHTTNCSLFHMCTFGILTTYSCIDQFFFNPTTGKCQYLSTEKDMTCTQIIKKMMDTDLFSSAESVKGYDYYHRRKSEKSECTQNGIYPDVLDCSLFHYCHQNKQHEIFKCPDGLHFDPKIFMCSAPQLVNCQYEPSLEVEITEDTIDSTSTLTSNTICNDYAPGTHLPIANRFDAFIICENDGKSTLIQCKPGLRYNALTTNCEIKPCEVNSALCKNNGHCIDEPTDIKGFQCICSDGYQGEYCDTPVEIIETITNTIDTTTLDQLQVTNPPPELVTSTIPAMTNDDFVPKSISFNDLHNGEKNNVIEDLSTINSPFTRIFHRSNNKVDHQQQLTEIIQIVFITVMTLIGLILLGSIIFGITVCIRMIISRSVDNVGTWKILTEESKV</sequence>
<proteinExistence type="predicted"/>
<dbReference type="InterPro" id="IPR000276">
    <property type="entry name" value="GPCR_Rhodpsn"/>
</dbReference>
<keyword evidence="8" id="KW-0245">EGF-like domain</keyword>
<feature type="transmembrane region" description="Helical" evidence="9">
    <location>
        <begin position="733"/>
        <end position="758"/>
    </location>
</feature>
<dbReference type="OrthoDB" id="6020543at2759"/>
<feature type="transmembrane region" description="Helical" evidence="9">
    <location>
        <begin position="291"/>
        <end position="313"/>
    </location>
</feature>
<feature type="transmembrane region" description="Helical" evidence="9">
    <location>
        <begin position="191"/>
        <end position="216"/>
    </location>
</feature>
<feature type="transmembrane region" description="Helical" evidence="9">
    <location>
        <begin position="241"/>
        <end position="263"/>
    </location>
</feature>
<feature type="transmembrane region" description="Helical" evidence="9">
    <location>
        <begin position="106"/>
        <end position="126"/>
    </location>
</feature>
<dbReference type="GO" id="GO:0005886">
    <property type="term" value="C:plasma membrane"/>
    <property type="evidence" value="ECO:0007669"/>
    <property type="project" value="TreeGrafter"/>
</dbReference>
<dbReference type="SMART" id="SM00181">
    <property type="entry name" value="EGF"/>
    <property type="match status" value="1"/>
</dbReference>
<keyword evidence="8" id="KW-1015">Disulfide bond</keyword>
<dbReference type="Pfam" id="PF01607">
    <property type="entry name" value="CBM_14"/>
    <property type="match status" value="2"/>
</dbReference>